<evidence type="ECO:0000256" key="1">
    <source>
        <dbReference type="ARBA" id="ARBA00022614"/>
    </source>
</evidence>
<keyword evidence="1" id="KW-0433">Leucine-rich repeat</keyword>
<evidence type="ECO:0000313" key="3">
    <source>
        <dbReference type="EMBL" id="KFB35203.1"/>
    </source>
</evidence>
<proteinExistence type="predicted"/>
<sequence>MQFRCVVDICEIKNLSLSHDGTFAFTHLYPGVKVLNLAGILGDTLCLVELVNLTTLQHFMVEDSQLTAINLTLKPVGSTVQIVATPLRSITFFQSDGIREVTIERTHLDSIPVTLYEQSSLELLSIQRSRIRTVNFDLLASLPHLRLVNLSDNKIHKLSIDQHQPVCYRSLQFIELQGMPYLDYVSLRQNRLRSIENTASRAPVDPCHGDPKYHHETATFGSILSIDLVGNRLTVVNFSIFTPMHNLNKLFLGHNSLTEMYATEDQLPDGLEYIDLSFNQLSAKADFGALISVKSLDVDSNQDRS</sequence>
<dbReference type="InterPro" id="IPR050333">
    <property type="entry name" value="SLRP"/>
</dbReference>
<dbReference type="Pfam" id="PF13855">
    <property type="entry name" value="LRR_8"/>
    <property type="match status" value="1"/>
</dbReference>
<dbReference type="SUPFAM" id="SSF52058">
    <property type="entry name" value="L domain-like"/>
    <property type="match status" value="1"/>
</dbReference>
<dbReference type="STRING" id="74873.A0A084VB59"/>
<organism evidence="3">
    <name type="scientific">Anopheles sinensis</name>
    <name type="common">Mosquito</name>
    <dbReference type="NCBI Taxonomy" id="74873"/>
    <lineage>
        <taxon>Eukaryota</taxon>
        <taxon>Metazoa</taxon>
        <taxon>Ecdysozoa</taxon>
        <taxon>Arthropoda</taxon>
        <taxon>Hexapoda</taxon>
        <taxon>Insecta</taxon>
        <taxon>Pterygota</taxon>
        <taxon>Neoptera</taxon>
        <taxon>Endopterygota</taxon>
        <taxon>Diptera</taxon>
        <taxon>Nematocera</taxon>
        <taxon>Culicoidea</taxon>
        <taxon>Culicidae</taxon>
        <taxon>Anophelinae</taxon>
        <taxon>Anopheles</taxon>
    </lineage>
</organism>
<evidence type="ECO:0000313" key="4">
    <source>
        <dbReference type="EnsemblMetazoa" id="ASIC001200-PA"/>
    </source>
</evidence>
<dbReference type="AlphaFoldDB" id="A0A084VB59"/>
<dbReference type="EMBL" id="KE524276">
    <property type="protein sequence ID" value="KFB35203.1"/>
    <property type="molecule type" value="Genomic_DNA"/>
</dbReference>
<name>A0A084VB59_ANOSI</name>
<dbReference type="VEuPathDB" id="VectorBase:ASIC001200"/>
<dbReference type="PANTHER" id="PTHR45712">
    <property type="entry name" value="AGAP008170-PA"/>
    <property type="match status" value="1"/>
</dbReference>
<evidence type="ECO:0000256" key="2">
    <source>
        <dbReference type="ARBA" id="ARBA00022737"/>
    </source>
</evidence>
<reference evidence="3 5" key="1">
    <citation type="journal article" date="2014" name="BMC Genomics">
        <title>Genome sequence of Anopheles sinensis provides insight into genetics basis of mosquito competence for malaria parasites.</title>
        <authorList>
            <person name="Zhou D."/>
            <person name="Zhang D."/>
            <person name="Ding G."/>
            <person name="Shi L."/>
            <person name="Hou Q."/>
            <person name="Ye Y."/>
            <person name="Xu Y."/>
            <person name="Zhou H."/>
            <person name="Xiong C."/>
            <person name="Li S."/>
            <person name="Yu J."/>
            <person name="Hong S."/>
            <person name="Yu X."/>
            <person name="Zou P."/>
            <person name="Chen C."/>
            <person name="Chang X."/>
            <person name="Wang W."/>
            <person name="Lv Y."/>
            <person name="Sun Y."/>
            <person name="Ma L."/>
            <person name="Shen B."/>
            <person name="Zhu C."/>
        </authorList>
    </citation>
    <scope>NUCLEOTIDE SEQUENCE [LARGE SCALE GENOMIC DNA]</scope>
</reference>
<dbReference type="PANTHER" id="PTHR45712:SF22">
    <property type="entry name" value="INSULIN-LIKE GROWTH FACTOR-BINDING PROTEIN COMPLEX ACID LABILE SUBUNIT"/>
    <property type="match status" value="1"/>
</dbReference>
<keyword evidence="2" id="KW-0677">Repeat</keyword>
<dbReference type="InterPro" id="IPR001611">
    <property type="entry name" value="Leu-rich_rpt"/>
</dbReference>
<dbReference type="Gene3D" id="3.80.10.10">
    <property type="entry name" value="Ribonuclease Inhibitor"/>
    <property type="match status" value="2"/>
</dbReference>
<dbReference type="VEuPathDB" id="VectorBase:ASIS023186"/>
<dbReference type="InterPro" id="IPR032675">
    <property type="entry name" value="LRR_dom_sf"/>
</dbReference>
<dbReference type="GO" id="GO:0005615">
    <property type="term" value="C:extracellular space"/>
    <property type="evidence" value="ECO:0007669"/>
    <property type="project" value="TreeGrafter"/>
</dbReference>
<reference evidence="4" key="2">
    <citation type="submission" date="2020-05" db="UniProtKB">
        <authorList>
            <consortium name="EnsemblMetazoa"/>
        </authorList>
    </citation>
    <scope>IDENTIFICATION</scope>
</reference>
<protein>
    <submittedName>
        <fullName evidence="3">AGAP008170-PA-like protein</fullName>
    </submittedName>
</protein>
<evidence type="ECO:0000313" key="5">
    <source>
        <dbReference type="Proteomes" id="UP000030765"/>
    </source>
</evidence>
<dbReference type="EMBL" id="ATLV01005282">
    <property type="status" value="NOT_ANNOTATED_CDS"/>
    <property type="molecule type" value="Genomic_DNA"/>
</dbReference>
<dbReference type="EnsemblMetazoa" id="ASIC001200-RA">
    <property type="protein sequence ID" value="ASIC001200-PA"/>
    <property type="gene ID" value="ASIC001200"/>
</dbReference>
<gene>
    <name evidence="3" type="ORF">ZHAS_00001200</name>
</gene>
<keyword evidence="5" id="KW-1185">Reference proteome</keyword>
<dbReference type="Proteomes" id="UP000030765">
    <property type="component" value="Unassembled WGS sequence"/>
</dbReference>
<accession>A0A084VB59</accession>
<dbReference type="OrthoDB" id="7741176at2759"/>